<sequence length="182" mass="20872">MPTPGLNCWKLRNLRTWLEGFSVPLPNPSGQTTNFIQLPSWTPGLTGLAAPGYSNQKMLPYIYIVDGQFNRHTLQHEMGHAAGLHHEHQRCDRDQYLNLTNTWWNRTINPLNWNRLCEWGEQIGKFDYDSIMMYHPGTSPKYTQLPSATSGYEGTLQTGVWSSNTPYDLSRSDLNGLRTLYP</sequence>
<evidence type="ECO:0000313" key="3">
    <source>
        <dbReference type="EMBL" id="RTR18047.1"/>
    </source>
</evidence>
<comment type="caution">
    <text evidence="1">Lacks conserved residue(s) required for the propagation of feature annotation.</text>
</comment>
<feature type="binding site" evidence="1">
    <location>
        <position position="80"/>
    </location>
    <ligand>
        <name>Zn(2+)</name>
        <dbReference type="ChEBI" id="CHEBI:29105"/>
        <note>catalytic</note>
    </ligand>
</feature>
<dbReference type="Proteomes" id="UP000277766">
    <property type="component" value="Unassembled WGS sequence"/>
</dbReference>
<evidence type="ECO:0000259" key="2">
    <source>
        <dbReference type="PROSITE" id="PS51864"/>
    </source>
</evidence>
<dbReference type="GO" id="GO:0004222">
    <property type="term" value="F:metalloendopeptidase activity"/>
    <property type="evidence" value="ECO:0007669"/>
    <property type="project" value="UniProtKB-UniRule"/>
</dbReference>
<feature type="binding site" evidence="1">
    <location>
        <position position="86"/>
    </location>
    <ligand>
        <name>Zn(2+)</name>
        <dbReference type="ChEBI" id="CHEBI:29105"/>
        <note>catalytic</note>
    </ligand>
</feature>
<dbReference type="PANTHER" id="PTHR10127">
    <property type="entry name" value="DISCOIDIN, CUB, EGF, LAMININ , AND ZINC METALLOPROTEASE DOMAIN CONTAINING"/>
    <property type="match status" value="1"/>
</dbReference>
<organism evidence="3 4">
    <name type="scientific">Deinococcus radiophilus</name>
    <dbReference type="NCBI Taxonomy" id="32062"/>
    <lineage>
        <taxon>Bacteria</taxon>
        <taxon>Thermotogati</taxon>
        <taxon>Deinococcota</taxon>
        <taxon>Deinococci</taxon>
        <taxon>Deinococcales</taxon>
        <taxon>Deinococcaceae</taxon>
        <taxon>Deinococcus</taxon>
    </lineage>
</organism>
<keyword evidence="1" id="KW-0482">Metalloprotease</keyword>
<dbReference type="OrthoDB" id="5117805at2"/>
<dbReference type="Gene3D" id="3.40.390.10">
    <property type="entry name" value="Collagenase (Catalytic Domain)"/>
    <property type="match status" value="1"/>
</dbReference>
<keyword evidence="4" id="KW-1185">Reference proteome</keyword>
<dbReference type="GO" id="GO:0006508">
    <property type="term" value="P:proteolysis"/>
    <property type="evidence" value="ECO:0007669"/>
    <property type="project" value="UniProtKB-KW"/>
</dbReference>
<feature type="binding site" evidence="1">
    <location>
        <position position="76"/>
    </location>
    <ligand>
        <name>Zn(2+)</name>
        <dbReference type="ChEBI" id="CHEBI:29105"/>
        <note>catalytic</note>
    </ligand>
</feature>
<comment type="cofactor">
    <cofactor evidence="1">
        <name>Zn(2+)</name>
        <dbReference type="ChEBI" id="CHEBI:29105"/>
    </cofactor>
    <text evidence="1">Binds 1 zinc ion per subunit.</text>
</comment>
<comment type="caution">
    <text evidence="3">The sequence shown here is derived from an EMBL/GenBank/DDBJ whole genome shotgun (WGS) entry which is preliminary data.</text>
</comment>
<dbReference type="Pfam" id="PF01400">
    <property type="entry name" value="Astacin"/>
    <property type="match status" value="1"/>
</dbReference>
<accession>A0A3S0KWT6</accession>
<evidence type="ECO:0000313" key="4">
    <source>
        <dbReference type="Proteomes" id="UP000277766"/>
    </source>
</evidence>
<keyword evidence="1" id="KW-0378">Hydrolase</keyword>
<dbReference type="GO" id="GO:0008270">
    <property type="term" value="F:zinc ion binding"/>
    <property type="evidence" value="ECO:0007669"/>
    <property type="project" value="UniProtKB-UniRule"/>
</dbReference>
<keyword evidence="1" id="KW-0645">Protease</keyword>
<dbReference type="PRINTS" id="PR00480">
    <property type="entry name" value="ASTACIN"/>
</dbReference>
<dbReference type="PROSITE" id="PS51864">
    <property type="entry name" value="ASTACIN"/>
    <property type="match status" value="1"/>
</dbReference>
<reference evidence="3 4" key="1">
    <citation type="submission" date="2018-12" db="EMBL/GenBank/DDBJ databases">
        <title>Deinococcus radiophilus ATCC 27603 genome sequencing and assembly.</title>
        <authorList>
            <person name="Maclea K.S."/>
            <person name="Maynard C.R."/>
        </authorList>
    </citation>
    <scope>NUCLEOTIDE SEQUENCE [LARGE SCALE GENOMIC DNA]</scope>
    <source>
        <strain evidence="3 4">ATCC 27603</strain>
    </source>
</reference>
<dbReference type="SUPFAM" id="SSF55486">
    <property type="entry name" value="Metalloproteases ('zincins'), catalytic domain"/>
    <property type="match status" value="1"/>
</dbReference>
<dbReference type="PANTHER" id="PTHR10127:SF850">
    <property type="entry name" value="METALLOENDOPEPTIDASE"/>
    <property type="match status" value="1"/>
</dbReference>
<keyword evidence="1" id="KW-0862">Zinc</keyword>
<protein>
    <recommendedName>
        <fullName evidence="2">Peptidase M12A domain-containing protein</fullName>
    </recommendedName>
</protein>
<dbReference type="InterPro" id="IPR001506">
    <property type="entry name" value="Peptidase_M12A"/>
</dbReference>
<gene>
    <name evidence="3" type="ORF">EJ104_13705</name>
</gene>
<evidence type="ECO:0000256" key="1">
    <source>
        <dbReference type="PROSITE-ProRule" id="PRU01211"/>
    </source>
</evidence>
<feature type="domain" description="Peptidase M12A" evidence="2">
    <location>
        <begin position="73"/>
        <end position="182"/>
    </location>
</feature>
<name>A0A3S0KWT6_9DEIO</name>
<proteinExistence type="predicted"/>
<dbReference type="InterPro" id="IPR024079">
    <property type="entry name" value="MetalloPept_cat_dom_sf"/>
</dbReference>
<keyword evidence="1" id="KW-0479">Metal-binding</keyword>
<dbReference type="AlphaFoldDB" id="A0A3S0KWT6"/>
<dbReference type="EMBL" id="RXPE01000069">
    <property type="protein sequence ID" value="RTR18047.1"/>
    <property type="molecule type" value="Genomic_DNA"/>
</dbReference>
<feature type="active site" evidence="1">
    <location>
        <position position="77"/>
    </location>
</feature>